<keyword evidence="3" id="KW-0813">Transport</keyword>
<feature type="transmembrane region" description="Helical" evidence="8">
    <location>
        <begin position="277"/>
        <end position="297"/>
    </location>
</feature>
<feature type="transmembrane region" description="Helical" evidence="8">
    <location>
        <begin position="492"/>
        <end position="516"/>
    </location>
</feature>
<keyword evidence="6 8" id="KW-1133">Transmembrane helix</keyword>
<evidence type="ECO:0000256" key="8">
    <source>
        <dbReference type="SAM" id="Phobius"/>
    </source>
</evidence>
<feature type="transmembrane region" description="Helical" evidence="8">
    <location>
        <begin position="618"/>
        <end position="639"/>
    </location>
</feature>
<proteinExistence type="inferred from homology"/>
<feature type="transmembrane region" description="Helical" evidence="8">
    <location>
        <begin position="536"/>
        <end position="554"/>
    </location>
</feature>
<keyword evidence="5 8" id="KW-0812">Transmembrane</keyword>
<evidence type="ECO:0000256" key="4">
    <source>
        <dbReference type="ARBA" id="ARBA00022475"/>
    </source>
</evidence>
<gene>
    <name evidence="9" type="ORF">NIES2135_14670</name>
</gene>
<dbReference type="PANTHER" id="PTHR30472">
    <property type="entry name" value="FERRIC ENTEROBACTIN TRANSPORT SYSTEM PERMEASE PROTEIN"/>
    <property type="match status" value="1"/>
</dbReference>
<feature type="transmembrane region" description="Helical" evidence="8">
    <location>
        <begin position="309"/>
        <end position="328"/>
    </location>
</feature>
<dbReference type="Proteomes" id="UP000217895">
    <property type="component" value="Chromosome"/>
</dbReference>
<feature type="transmembrane region" description="Helical" evidence="8">
    <location>
        <begin position="651"/>
        <end position="668"/>
    </location>
</feature>
<protein>
    <submittedName>
        <fullName evidence="9">Iron-hydroxamate transporter permease subunit</fullName>
    </submittedName>
</protein>
<feature type="transmembrane region" description="Helical" evidence="8">
    <location>
        <begin position="236"/>
        <end position="265"/>
    </location>
</feature>
<dbReference type="Pfam" id="PF01032">
    <property type="entry name" value="FecCD"/>
    <property type="match status" value="2"/>
</dbReference>
<dbReference type="CDD" id="cd06550">
    <property type="entry name" value="TM_ABC_iron-siderophores_like"/>
    <property type="match status" value="2"/>
</dbReference>
<feature type="transmembrane region" description="Helical" evidence="8">
    <location>
        <begin position="436"/>
        <end position="455"/>
    </location>
</feature>
<evidence type="ECO:0000256" key="1">
    <source>
        <dbReference type="ARBA" id="ARBA00004651"/>
    </source>
</evidence>
<dbReference type="GO" id="GO:0022857">
    <property type="term" value="F:transmembrane transporter activity"/>
    <property type="evidence" value="ECO:0007669"/>
    <property type="project" value="InterPro"/>
</dbReference>
<feature type="transmembrane region" description="Helical" evidence="8">
    <location>
        <begin position="406"/>
        <end position="424"/>
    </location>
</feature>
<evidence type="ECO:0000256" key="3">
    <source>
        <dbReference type="ARBA" id="ARBA00022448"/>
    </source>
</evidence>
<dbReference type="GO" id="GO:0005886">
    <property type="term" value="C:plasma membrane"/>
    <property type="evidence" value="ECO:0007669"/>
    <property type="project" value="UniProtKB-SubCell"/>
</dbReference>
<evidence type="ECO:0000256" key="6">
    <source>
        <dbReference type="ARBA" id="ARBA00022989"/>
    </source>
</evidence>
<keyword evidence="7 8" id="KW-0472">Membrane</keyword>
<dbReference type="GO" id="GO:0033214">
    <property type="term" value="P:siderophore-iron import into cell"/>
    <property type="evidence" value="ECO:0007669"/>
    <property type="project" value="TreeGrafter"/>
</dbReference>
<accession>A0A1Z4JD17</accession>
<keyword evidence="10" id="KW-1185">Reference proteome</keyword>
<feature type="transmembrane region" description="Helical" evidence="8">
    <location>
        <begin position="148"/>
        <end position="170"/>
    </location>
</feature>
<feature type="transmembrane region" description="Helical" evidence="8">
    <location>
        <begin position="461"/>
        <end position="480"/>
    </location>
</feature>
<name>A0A1Z4JD17_LEPBY</name>
<evidence type="ECO:0000256" key="2">
    <source>
        <dbReference type="ARBA" id="ARBA00007935"/>
    </source>
</evidence>
<feature type="transmembrane region" description="Helical" evidence="8">
    <location>
        <begin position="121"/>
        <end position="141"/>
    </location>
</feature>
<comment type="similarity">
    <text evidence="2">Belongs to the binding-protein-dependent transport system permease family. FecCD subfamily.</text>
</comment>
<keyword evidence="4" id="KW-1003">Cell membrane</keyword>
<evidence type="ECO:0000313" key="10">
    <source>
        <dbReference type="Proteomes" id="UP000217895"/>
    </source>
</evidence>
<feature type="transmembrane region" description="Helical" evidence="8">
    <location>
        <begin position="349"/>
        <end position="372"/>
    </location>
</feature>
<evidence type="ECO:0000256" key="7">
    <source>
        <dbReference type="ARBA" id="ARBA00023136"/>
    </source>
</evidence>
<dbReference type="FunFam" id="1.10.3470.10:FF:000001">
    <property type="entry name" value="Vitamin B12 ABC transporter permease BtuC"/>
    <property type="match status" value="2"/>
</dbReference>
<evidence type="ECO:0000313" key="9">
    <source>
        <dbReference type="EMBL" id="BAY54649.1"/>
    </source>
</evidence>
<sequence length="673" mass="70370">MKIQIVSPLKVFGLGTMLLLVLFMVHITQGQANLDLATVIEAIFSPNDTPEHNIVRYLRLPRATLGILAGAALGMAGTVLQTMTRNPLASPATLGINAGAYLAVTLAVIFSPGLFSISPTLIALAGGLFAAILAYAIAGAVRATPIRLTLAGVAVSLALSAFTATLQLIYENETSDLFFWGAGSLVQIDWSKVQYAAPRVTIAAILLLGMARSLDVLSLGEEVARSLGNTVQLTRIFSTLLAVFLAAIVVSISGPIGFVGLVAPHMVKLMGCRKHKLLLLGAALWGAIMLVGSDIIAQSLTTNLNDLPTGSITALIGAPFLIWLASTSKQLGGDTPSISTQQQTSSRRFSYPVLLSGLMGLLFIIAIAGLLLGNRTIGVDQLIDLVSGQGTALSQTVILNLRLPRLLVAMVAGATLAVSGLLLQGVVRNPLAGPEIVGVTSGAGLGAMIVLVFVPNATPESLSLAAIVGAVSAFSLVYLLSWKKGVLPARLALVGVAVSAFCSSGINVLIVLAKLRVAQAIVWLSGSTYARQWDELWRLIVLPVLLLPIVWLFARRLDVLALGEDVPRTLGMSLQRVRAAMIAIAVVLSAVAVSTVGTISFVGLIAPHAGRLLVGGRYRQLVPLVAILGALLVSLADVIGRTAIAPREIPSGLVTAMIGTPYFLWLILVKRTK</sequence>
<feature type="transmembrane region" description="Helical" evidence="8">
    <location>
        <begin position="92"/>
        <end position="115"/>
    </location>
</feature>
<dbReference type="PANTHER" id="PTHR30472:SF37">
    <property type="entry name" value="FE(3+) DICITRATE TRANSPORT SYSTEM PERMEASE PROTEIN FECD-RELATED"/>
    <property type="match status" value="1"/>
</dbReference>
<comment type="subcellular location">
    <subcellularLocation>
        <location evidence="1">Cell membrane</location>
        <topology evidence="1">Multi-pass membrane protein</topology>
    </subcellularLocation>
</comment>
<feature type="transmembrane region" description="Helical" evidence="8">
    <location>
        <begin position="63"/>
        <end position="80"/>
    </location>
</feature>
<dbReference type="Gene3D" id="1.10.3470.10">
    <property type="entry name" value="ABC transporter involved in vitamin B12 uptake, BtuC"/>
    <property type="match status" value="2"/>
</dbReference>
<feature type="transmembrane region" description="Helical" evidence="8">
    <location>
        <begin position="579"/>
        <end position="606"/>
    </location>
</feature>
<evidence type="ECO:0000256" key="5">
    <source>
        <dbReference type="ARBA" id="ARBA00022692"/>
    </source>
</evidence>
<dbReference type="AlphaFoldDB" id="A0A1Z4JD17"/>
<dbReference type="InterPro" id="IPR000522">
    <property type="entry name" value="ABC_transptr_permease_BtuC"/>
</dbReference>
<dbReference type="EMBL" id="AP018203">
    <property type="protein sequence ID" value="BAY54649.1"/>
    <property type="molecule type" value="Genomic_DNA"/>
</dbReference>
<organism evidence="9 10">
    <name type="scientific">Leptolyngbya boryana NIES-2135</name>
    <dbReference type="NCBI Taxonomy" id="1973484"/>
    <lineage>
        <taxon>Bacteria</taxon>
        <taxon>Bacillati</taxon>
        <taxon>Cyanobacteriota</taxon>
        <taxon>Cyanophyceae</taxon>
        <taxon>Leptolyngbyales</taxon>
        <taxon>Leptolyngbyaceae</taxon>
        <taxon>Leptolyngbya group</taxon>
        <taxon>Leptolyngbya</taxon>
    </lineage>
</organism>
<dbReference type="InterPro" id="IPR037294">
    <property type="entry name" value="ABC_BtuC-like"/>
</dbReference>
<reference evidence="9 10" key="1">
    <citation type="submission" date="2017-06" db="EMBL/GenBank/DDBJ databases">
        <title>Genome sequencing of cyanobaciteial culture collection at National Institute for Environmental Studies (NIES).</title>
        <authorList>
            <person name="Hirose Y."/>
            <person name="Shimura Y."/>
            <person name="Fujisawa T."/>
            <person name="Nakamura Y."/>
            <person name="Kawachi M."/>
        </authorList>
    </citation>
    <scope>NUCLEOTIDE SEQUENCE [LARGE SCALE GENOMIC DNA]</scope>
    <source>
        <strain evidence="9 10">NIES-2135</strain>
    </source>
</reference>
<dbReference type="SUPFAM" id="SSF81345">
    <property type="entry name" value="ABC transporter involved in vitamin B12 uptake, BtuC"/>
    <property type="match status" value="2"/>
</dbReference>